<keyword evidence="1" id="KW-0812">Transmembrane</keyword>
<feature type="transmembrane region" description="Helical" evidence="1">
    <location>
        <begin position="77"/>
        <end position="97"/>
    </location>
</feature>
<dbReference type="EMBL" id="MIZA01000004">
    <property type="protein sequence ID" value="OIR20962.1"/>
    <property type="molecule type" value="Genomic_DNA"/>
</dbReference>
<evidence type="ECO:0000313" key="2">
    <source>
        <dbReference type="EMBL" id="OIR20962.1"/>
    </source>
</evidence>
<evidence type="ECO:0000256" key="1">
    <source>
        <dbReference type="SAM" id="Phobius"/>
    </source>
</evidence>
<dbReference type="Proteomes" id="UP000183080">
    <property type="component" value="Unassembled WGS sequence"/>
</dbReference>
<accession>A0A1J5TJ30</accession>
<name>A0A1J5TJ30_9ARCH</name>
<protein>
    <submittedName>
        <fullName evidence="2">Uncharacterized protein</fullName>
    </submittedName>
</protein>
<gene>
    <name evidence="2" type="ORF">BD935_03845</name>
</gene>
<feature type="transmembrane region" description="Helical" evidence="1">
    <location>
        <begin position="109"/>
        <end position="129"/>
    </location>
</feature>
<sequence length="140" mass="15073">MPTIEEKPGTVSWILGNMPFVAIIEGGFLVLFGIVAYIYSGQASITALIPSIFGLGILVPGYVAYNSPDLAKHAMHVTAVFALLGVLGSLDSILGFLDGEYSLANISKGVLLIICGEYLYFCILSFRAARIKREQEALQQ</sequence>
<keyword evidence="1" id="KW-1133">Transmembrane helix</keyword>
<organism evidence="2 3">
    <name type="scientific">Marine Group III euryarchaeote CG-Epi1</name>
    <dbReference type="NCBI Taxonomy" id="1888995"/>
    <lineage>
        <taxon>Archaea</taxon>
        <taxon>Methanobacteriati</taxon>
        <taxon>Thermoplasmatota</taxon>
        <taxon>Thermoplasmata</taxon>
        <taxon>Candidatus Thermoprofundales</taxon>
    </lineage>
</organism>
<feature type="transmembrane region" description="Helical" evidence="1">
    <location>
        <begin position="45"/>
        <end position="65"/>
    </location>
</feature>
<dbReference type="STRING" id="1888995.BD935_03845"/>
<comment type="caution">
    <text evidence="2">The sequence shown here is derived from an EMBL/GenBank/DDBJ whole genome shotgun (WGS) entry which is preliminary data.</text>
</comment>
<proteinExistence type="predicted"/>
<keyword evidence="1" id="KW-0472">Membrane</keyword>
<dbReference type="AlphaFoldDB" id="A0A1J5TJ30"/>
<evidence type="ECO:0000313" key="3">
    <source>
        <dbReference type="Proteomes" id="UP000183080"/>
    </source>
</evidence>
<reference evidence="2 3" key="1">
    <citation type="submission" date="2016-08" db="EMBL/GenBank/DDBJ databases">
        <title>New Insights into Marine Group III Euryarchaeota, from dark to light.</title>
        <authorList>
            <person name="Haro-Moreno J.M."/>
            <person name="Rodriguez-Valera F."/>
            <person name="Lopez-Garcia P."/>
            <person name="Moreira D."/>
            <person name="Martin-Cuadrado A.B."/>
        </authorList>
    </citation>
    <scope>NUCLEOTIDE SEQUENCE [LARGE SCALE GENOMIC DNA]</scope>
    <source>
        <strain evidence="2">CG-Epi1</strain>
    </source>
</reference>
<feature type="transmembrane region" description="Helical" evidence="1">
    <location>
        <begin position="20"/>
        <end position="39"/>
    </location>
</feature>